<proteinExistence type="predicted"/>
<protein>
    <submittedName>
        <fullName evidence="3">Aldehyde dehydrogenase family protein</fullName>
    </submittedName>
</protein>
<dbReference type="SUPFAM" id="SSF53720">
    <property type="entry name" value="ALDH-like"/>
    <property type="match status" value="1"/>
</dbReference>
<name>A0ABT8IP07_9BACL</name>
<dbReference type="InterPro" id="IPR016161">
    <property type="entry name" value="Ald_DH/histidinol_DH"/>
</dbReference>
<evidence type="ECO:0000259" key="2">
    <source>
        <dbReference type="Pfam" id="PF00171"/>
    </source>
</evidence>
<keyword evidence="4" id="KW-1185">Reference proteome</keyword>
<reference evidence="3" key="1">
    <citation type="submission" date="2022-08" db="EMBL/GenBank/DDBJ databases">
        <title>Polycladomyces zharkentsis sp. nov., a novel thermophilic CMC and starch-degrading bacterium isolated from a geothermal spring in Kazakhstan.</title>
        <authorList>
            <person name="Mashzhan A."/>
            <person name="Kistaubaeva A."/>
            <person name="Javier-Lopez R."/>
            <person name="Birkeland N.-K."/>
        </authorList>
    </citation>
    <scope>NUCLEOTIDE SEQUENCE</scope>
    <source>
        <strain evidence="3">KSR 13</strain>
    </source>
</reference>
<feature type="domain" description="Aldehyde dehydrogenase" evidence="2">
    <location>
        <begin position="7"/>
        <end position="49"/>
    </location>
</feature>
<dbReference type="Gene3D" id="3.40.605.10">
    <property type="entry name" value="Aldehyde Dehydrogenase, Chain A, domain 1"/>
    <property type="match status" value="1"/>
</dbReference>
<dbReference type="InterPro" id="IPR016162">
    <property type="entry name" value="Ald_DH_N"/>
</dbReference>
<keyword evidence="1" id="KW-0560">Oxidoreductase</keyword>
<dbReference type="EMBL" id="JANRHH010000040">
    <property type="protein sequence ID" value="MDN4594499.1"/>
    <property type="molecule type" value="Genomic_DNA"/>
</dbReference>
<evidence type="ECO:0000313" key="3">
    <source>
        <dbReference type="EMBL" id="MDN4594499.1"/>
    </source>
</evidence>
<evidence type="ECO:0000313" key="4">
    <source>
        <dbReference type="Proteomes" id="UP001174196"/>
    </source>
</evidence>
<evidence type="ECO:0000256" key="1">
    <source>
        <dbReference type="ARBA" id="ARBA00023002"/>
    </source>
</evidence>
<organism evidence="3 4">
    <name type="scientific">Polycladomyces subterraneus</name>
    <dbReference type="NCBI Taxonomy" id="1016997"/>
    <lineage>
        <taxon>Bacteria</taxon>
        <taxon>Bacillati</taxon>
        <taxon>Bacillota</taxon>
        <taxon>Bacilli</taxon>
        <taxon>Bacillales</taxon>
        <taxon>Thermoactinomycetaceae</taxon>
        <taxon>Polycladomyces</taxon>
    </lineage>
</organism>
<dbReference type="Proteomes" id="UP001174196">
    <property type="component" value="Unassembled WGS sequence"/>
</dbReference>
<dbReference type="Pfam" id="PF00171">
    <property type="entry name" value="Aldedh"/>
    <property type="match status" value="1"/>
</dbReference>
<dbReference type="InterPro" id="IPR015590">
    <property type="entry name" value="Aldehyde_DH_dom"/>
</dbReference>
<accession>A0ABT8IP07</accession>
<sequence>MFIDGKWAKSENGAFYEVTNPATGEVVGTVADATANDVKKAIDAAYRVYQSDVVVEGCRPN</sequence>
<comment type="caution">
    <text evidence="3">The sequence shown here is derived from an EMBL/GenBank/DDBJ whole genome shotgun (WGS) entry which is preliminary data.</text>
</comment>
<dbReference type="RefSeq" id="WP_301239220.1">
    <property type="nucleotide sequence ID" value="NZ_JANRHH010000040.1"/>
</dbReference>
<gene>
    <name evidence="3" type="ORF">NWF35_11410</name>
</gene>